<dbReference type="Proteomes" id="UP000779809">
    <property type="component" value="Unassembled WGS sequence"/>
</dbReference>
<feature type="chain" id="PRO_5037036310" description="DUF5666 domain-containing protein" evidence="1">
    <location>
        <begin position="24"/>
        <end position="287"/>
    </location>
</feature>
<dbReference type="AlphaFoldDB" id="A0A932A9H4"/>
<keyword evidence="1" id="KW-0732">Signal</keyword>
<name>A0A932A9H4_9BACT</name>
<gene>
    <name evidence="2" type="ORF">HYX28_09850</name>
</gene>
<proteinExistence type="predicted"/>
<evidence type="ECO:0000313" key="2">
    <source>
        <dbReference type="EMBL" id="MBI2679072.1"/>
    </source>
</evidence>
<reference evidence="2" key="1">
    <citation type="submission" date="2020-07" db="EMBL/GenBank/DDBJ databases">
        <title>Huge and variable diversity of episymbiotic CPR bacteria and DPANN archaea in groundwater ecosystems.</title>
        <authorList>
            <person name="He C.Y."/>
            <person name="Keren R."/>
            <person name="Whittaker M."/>
            <person name="Farag I.F."/>
            <person name="Doudna J."/>
            <person name="Cate J.H.D."/>
            <person name="Banfield J.F."/>
        </authorList>
    </citation>
    <scope>NUCLEOTIDE SEQUENCE</scope>
    <source>
        <strain evidence="2">NC_groundwater_580_Pr5_B-0.1um_64_19</strain>
    </source>
</reference>
<comment type="caution">
    <text evidence="2">The sequence shown here is derived from an EMBL/GenBank/DDBJ whole genome shotgun (WGS) entry which is preliminary data.</text>
</comment>
<evidence type="ECO:0008006" key="4">
    <source>
        <dbReference type="Google" id="ProtNLM"/>
    </source>
</evidence>
<organism evidence="2 3">
    <name type="scientific">Candidatus Korobacter versatilis</name>
    <dbReference type="NCBI Taxonomy" id="658062"/>
    <lineage>
        <taxon>Bacteria</taxon>
        <taxon>Pseudomonadati</taxon>
        <taxon>Acidobacteriota</taxon>
        <taxon>Terriglobia</taxon>
        <taxon>Terriglobales</taxon>
        <taxon>Candidatus Korobacteraceae</taxon>
        <taxon>Candidatus Korobacter</taxon>
    </lineage>
</organism>
<evidence type="ECO:0000256" key="1">
    <source>
        <dbReference type="SAM" id="SignalP"/>
    </source>
</evidence>
<protein>
    <recommendedName>
        <fullName evidence="4">DUF5666 domain-containing protein</fullName>
    </recommendedName>
</protein>
<dbReference type="EMBL" id="JACPNR010000011">
    <property type="protein sequence ID" value="MBI2679072.1"/>
    <property type="molecule type" value="Genomic_DNA"/>
</dbReference>
<evidence type="ECO:0000313" key="3">
    <source>
        <dbReference type="Proteomes" id="UP000779809"/>
    </source>
</evidence>
<sequence length="287" mass="29544">MRRLLWIASAAAACCFAADAARAAELQAPQNAVAGTAVSIPSSGSGEATLYLVGPGGVVKRKVSLGQTIELKAEEVRVAGRYTALLSFGSKVDFFVAPAKPAQLAFLARPSRVPVAKPGVITGVAFVFDAFKNLVLEPAPVKFDLSVQGTNASQTVNSKDGIAWTRMDSASKEGAAQFVASAGDVKVNRVVQQTAGEPCNIRMKVAGKTERSIIVETDPIRDCSGNAVPDGTIVTFSLLDSKGGRTTVDSRIKKGIARAELPAGDSGTVSVAAGVVSGNELRVGGGQ</sequence>
<feature type="signal peptide" evidence="1">
    <location>
        <begin position="1"/>
        <end position="23"/>
    </location>
</feature>
<accession>A0A932A9H4</accession>